<proteinExistence type="predicted"/>
<organism evidence="2 3">
    <name type="scientific">Ottowia testudinis</name>
    <dbReference type="NCBI Taxonomy" id="2816950"/>
    <lineage>
        <taxon>Bacteria</taxon>
        <taxon>Pseudomonadati</taxon>
        <taxon>Pseudomonadota</taxon>
        <taxon>Betaproteobacteria</taxon>
        <taxon>Burkholderiales</taxon>
        <taxon>Comamonadaceae</taxon>
        <taxon>Ottowia</taxon>
    </lineage>
</organism>
<evidence type="ECO:0000313" key="3">
    <source>
        <dbReference type="Proteomes" id="UP000663903"/>
    </source>
</evidence>
<gene>
    <name evidence="2" type="ORF">J1M35_17985</name>
</gene>
<dbReference type="Gene3D" id="2.60.120.10">
    <property type="entry name" value="Jelly Rolls"/>
    <property type="match status" value="1"/>
</dbReference>
<dbReference type="KEGG" id="otd:J1M35_17985"/>
<dbReference type="SUPFAM" id="SSF51182">
    <property type="entry name" value="RmlC-like cupins"/>
    <property type="match status" value="1"/>
</dbReference>
<evidence type="ECO:0000313" key="2">
    <source>
        <dbReference type="EMBL" id="QTD44915.1"/>
    </source>
</evidence>
<dbReference type="InterPro" id="IPR013096">
    <property type="entry name" value="Cupin_2"/>
</dbReference>
<dbReference type="InterPro" id="IPR011051">
    <property type="entry name" value="RmlC_Cupin_sf"/>
</dbReference>
<dbReference type="CDD" id="cd02208">
    <property type="entry name" value="cupin_RmlC-like"/>
    <property type="match status" value="1"/>
</dbReference>
<reference evidence="2" key="1">
    <citation type="submission" date="2021-03" db="EMBL/GenBank/DDBJ databases">
        <title>Ottowia sp. 27C isolated from the cloaca of a Giant Asian pond turtle (Heosemys grandis).</title>
        <authorList>
            <person name="Spergser J."/>
            <person name="Busse H.-J."/>
        </authorList>
    </citation>
    <scope>NUCLEOTIDE SEQUENCE</scope>
    <source>
        <strain evidence="2">27C</strain>
    </source>
</reference>
<dbReference type="RefSeq" id="WP_208008623.1">
    <property type="nucleotide sequence ID" value="NZ_CP071796.1"/>
</dbReference>
<dbReference type="Pfam" id="PF07883">
    <property type="entry name" value="Cupin_2"/>
    <property type="match status" value="1"/>
</dbReference>
<keyword evidence="3" id="KW-1185">Reference proteome</keyword>
<dbReference type="Proteomes" id="UP000663903">
    <property type="component" value="Chromosome"/>
</dbReference>
<dbReference type="AlphaFoldDB" id="A0A975CEH6"/>
<dbReference type="EMBL" id="CP071796">
    <property type="protein sequence ID" value="QTD44915.1"/>
    <property type="molecule type" value="Genomic_DNA"/>
</dbReference>
<dbReference type="InterPro" id="IPR014710">
    <property type="entry name" value="RmlC-like_jellyroll"/>
</dbReference>
<accession>A0A975CEH6</accession>
<sequence>MKADFLRTLRQLPAAPTAAYPEGAPFIRALAHGSMTLELYAPGSNADGRDRQQPHARDELYVVQRGPATLRIGAQRFDAAPGDVLFVPAGADHRFETFAPDFATWVVFHGPDGGEKP</sequence>
<protein>
    <submittedName>
        <fullName evidence="2">Cupin domain-containing protein</fullName>
    </submittedName>
</protein>
<feature type="domain" description="Cupin type-2" evidence="1">
    <location>
        <begin position="39"/>
        <end position="96"/>
    </location>
</feature>
<name>A0A975CEH6_9BURK</name>
<evidence type="ECO:0000259" key="1">
    <source>
        <dbReference type="Pfam" id="PF07883"/>
    </source>
</evidence>